<evidence type="ECO:0000256" key="1">
    <source>
        <dbReference type="ARBA" id="ARBA00008668"/>
    </source>
</evidence>
<evidence type="ECO:0000313" key="4">
    <source>
        <dbReference type="Proteomes" id="UP000467840"/>
    </source>
</evidence>
<accession>A0A6A6K7Z0</accession>
<dbReference type="InterPro" id="IPR036514">
    <property type="entry name" value="SGNH_hydro_sf"/>
</dbReference>
<keyword evidence="2" id="KW-0732">Signal</keyword>
<evidence type="ECO:0000313" key="3">
    <source>
        <dbReference type="EMBL" id="KAF2284857.1"/>
    </source>
</evidence>
<name>A0A6A6K7Z0_HEVBR</name>
<proteinExistence type="inferred from homology"/>
<reference evidence="3 4" key="1">
    <citation type="journal article" date="2020" name="Mol. Plant">
        <title>The Chromosome-Based Rubber Tree Genome Provides New Insights into Spurge Genome Evolution and Rubber Biosynthesis.</title>
        <authorList>
            <person name="Liu J."/>
            <person name="Shi C."/>
            <person name="Shi C.C."/>
            <person name="Li W."/>
            <person name="Zhang Q.J."/>
            <person name="Zhang Y."/>
            <person name="Li K."/>
            <person name="Lu H.F."/>
            <person name="Shi C."/>
            <person name="Zhu S.T."/>
            <person name="Xiao Z.Y."/>
            <person name="Nan H."/>
            <person name="Yue Y."/>
            <person name="Zhu X.G."/>
            <person name="Wu Y."/>
            <person name="Hong X.N."/>
            <person name="Fan G.Y."/>
            <person name="Tong Y."/>
            <person name="Zhang D."/>
            <person name="Mao C.L."/>
            <person name="Liu Y.L."/>
            <person name="Hao S.J."/>
            <person name="Liu W.Q."/>
            <person name="Lv M.Q."/>
            <person name="Zhang H.B."/>
            <person name="Liu Y."/>
            <person name="Hu-Tang G.R."/>
            <person name="Wang J.P."/>
            <person name="Wang J.H."/>
            <person name="Sun Y.H."/>
            <person name="Ni S.B."/>
            <person name="Chen W.B."/>
            <person name="Zhang X.C."/>
            <person name="Jiao Y.N."/>
            <person name="Eichler E.E."/>
            <person name="Li G.H."/>
            <person name="Liu X."/>
            <person name="Gao L.Z."/>
        </authorList>
    </citation>
    <scope>NUCLEOTIDE SEQUENCE [LARGE SCALE GENOMIC DNA]</scope>
    <source>
        <strain evidence="4">cv. GT1</strain>
        <tissue evidence="3">Leaf</tissue>
    </source>
</reference>
<dbReference type="InterPro" id="IPR001087">
    <property type="entry name" value="GDSL"/>
</dbReference>
<gene>
    <name evidence="3" type="ORF">GH714_031296</name>
</gene>
<dbReference type="EMBL" id="JAAGAX010000018">
    <property type="protein sequence ID" value="KAF2284857.1"/>
    <property type="molecule type" value="Genomic_DNA"/>
</dbReference>
<dbReference type="PANTHER" id="PTHR45642:SF12">
    <property type="entry name" value="OS09G0132900 PROTEIN"/>
    <property type="match status" value="1"/>
</dbReference>
<dbReference type="Gene3D" id="3.40.50.1110">
    <property type="entry name" value="SGNH hydrolase"/>
    <property type="match status" value="1"/>
</dbReference>
<feature type="chain" id="PRO_5025376868" evidence="2">
    <location>
        <begin position="20"/>
        <end position="218"/>
    </location>
</feature>
<dbReference type="GO" id="GO:0016788">
    <property type="term" value="F:hydrolase activity, acting on ester bonds"/>
    <property type="evidence" value="ECO:0007669"/>
    <property type="project" value="InterPro"/>
</dbReference>
<protein>
    <submittedName>
        <fullName evidence="3">Uncharacterized protein</fullName>
    </submittedName>
</protein>
<dbReference type="Proteomes" id="UP000467840">
    <property type="component" value="Chromosome 12"/>
</dbReference>
<organism evidence="3 4">
    <name type="scientific">Hevea brasiliensis</name>
    <name type="common">Para rubber tree</name>
    <name type="synonym">Siphonia brasiliensis</name>
    <dbReference type="NCBI Taxonomy" id="3981"/>
    <lineage>
        <taxon>Eukaryota</taxon>
        <taxon>Viridiplantae</taxon>
        <taxon>Streptophyta</taxon>
        <taxon>Embryophyta</taxon>
        <taxon>Tracheophyta</taxon>
        <taxon>Spermatophyta</taxon>
        <taxon>Magnoliopsida</taxon>
        <taxon>eudicotyledons</taxon>
        <taxon>Gunneridae</taxon>
        <taxon>Pentapetalae</taxon>
        <taxon>rosids</taxon>
        <taxon>fabids</taxon>
        <taxon>Malpighiales</taxon>
        <taxon>Euphorbiaceae</taxon>
        <taxon>Crotonoideae</taxon>
        <taxon>Micrandreae</taxon>
        <taxon>Hevea</taxon>
    </lineage>
</organism>
<evidence type="ECO:0000256" key="2">
    <source>
        <dbReference type="SAM" id="SignalP"/>
    </source>
</evidence>
<dbReference type="InterPro" id="IPR050592">
    <property type="entry name" value="GDSL_lipolytic_enzyme"/>
</dbReference>
<dbReference type="Pfam" id="PF00657">
    <property type="entry name" value="Lipase_GDSL"/>
    <property type="match status" value="1"/>
</dbReference>
<comment type="similarity">
    <text evidence="1">Belongs to the 'GDSL' lipolytic enzyme family.</text>
</comment>
<comment type="caution">
    <text evidence="3">The sequence shown here is derived from an EMBL/GenBank/DDBJ whole genome shotgun (WGS) entry which is preliminary data.</text>
</comment>
<dbReference type="AlphaFoldDB" id="A0A6A6K7Z0"/>
<keyword evidence="4" id="KW-1185">Reference proteome</keyword>
<feature type="signal peptide" evidence="2">
    <location>
        <begin position="1"/>
        <end position="19"/>
    </location>
</feature>
<sequence>MANMRILVLLLSLLVLLVADESSAKVSAIIVFGDSSVDAGNNNVISAVLKSNFQPYGRDFEGDRPTGRFSNGRIRPDFISQAFGLKPAILAYLDPLYTISDFATGVCFASAGTGYDNATSEVLNVIPLWEELESFKEDIADWGSSNGAFATGGTTNFIGQHDCLEEYNNVALEFNGKLEGLVSQLNKELLGLKMLFTRNAYDVFHDIIRRPSQYGKLY</sequence>
<dbReference type="PANTHER" id="PTHR45642">
    <property type="entry name" value="GDSL ESTERASE/LIPASE EXL3"/>
    <property type="match status" value="1"/>
</dbReference>